<evidence type="ECO:0000313" key="2">
    <source>
        <dbReference type="Proteomes" id="UP000688137"/>
    </source>
</evidence>
<dbReference type="AlphaFoldDB" id="A0A8S1JT30"/>
<gene>
    <name evidence="1" type="ORF">PPRIM_AZ9-3.1.T0090263</name>
</gene>
<dbReference type="EMBL" id="CAJJDM010000006">
    <property type="protein sequence ID" value="CAD8045237.1"/>
    <property type="molecule type" value="Genomic_DNA"/>
</dbReference>
<accession>A0A8S1JT30</accession>
<sequence length="163" mass="19617">MISSQFWSKIQNNPQTFSWKNTIDEYKYYIIVFTINISILKWSPQAKENEIQKQINKVSYFNFKSYETLRERYQNLFTLLYQERDNLTISIVGQSLLLNNQQNNQIQIIKNKKINKNMTIRRNHFQAQEPQAEPYQNQQILNSPNEHLIGEELLTLELKQEDK</sequence>
<name>A0A8S1JT30_PARPR</name>
<reference evidence="1" key="1">
    <citation type="submission" date="2021-01" db="EMBL/GenBank/DDBJ databases">
        <authorList>
            <consortium name="Genoscope - CEA"/>
            <person name="William W."/>
        </authorList>
    </citation>
    <scope>NUCLEOTIDE SEQUENCE</scope>
</reference>
<evidence type="ECO:0000313" key="1">
    <source>
        <dbReference type="EMBL" id="CAD8045237.1"/>
    </source>
</evidence>
<organism evidence="1 2">
    <name type="scientific">Paramecium primaurelia</name>
    <dbReference type="NCBI Taxonomy" id="5886"/>
    <lineage>
        <taxon>Eukaryota</taxon>
        <taxon>Sar</taxon>
        <taxon>Alveolata</taxon>
        <taxon>Ciliophora</taxon>
        <taxon>Intramacronucleata</taxon>
        <taxon>Oligohymenophorea</taxon>
        <taxon>Peniculida</taxon>
        <taxon>Parameciidae</taxon>
        <taxon>Paramecium</taxon>
    </lineage>
</organism>
<keyword evidence="2" id="KW-1185">Reference proteome</keyword>
<comment type="caution">
    <text evidence="1">The sequence shown here is derived from an EMBL/GenBank/DDBJ whole genome shotgun (WGS) entry which is preliminary data.</text>
</comment>
<proteinExistence type="predicted"/>
<protein>
    <submittedName>
        <fullName evidence="1">Uncharacterized protein</fullName>
    </submittedName>
</protein>
<dbReference type="Proteomes" id="UP000688137">
    <property type="component" value="Unassembled WGS sequence"/>
</dbReference>